<dbReference type="GO" id="GO:0000030">
    <property type="term" value="F:mannosyltransferase activity"/>
    <property type="evidence" value="ECO:0007669"/>
    <property type="project" value="TreeGrafter"/>
</dbReference>
<dbReference type="InterPro" id="IPR013233">
    <property type="entry name" value="PIG-X/PBN1"/>
</dbReference>
<organism evidence="12 13">
    <name type="scientific">Laccaria amethystina LaAM-08-1</name>
    <dbReference type="NCBI Taxonomy" id="1095629"/>
    <lineage>
        <taxon>Eukaryota</taxon>
        <taxon>Fungi</taxon>
        <taxon>Dikarya</taxon>
        <taxon>Basidiomycota</taxon>
        <taxon>Agaricomycotina</taxon>
        <taxon>Agaricomycetes</taxon>
        <taxon>Agaricomycetidae</taxon>
        <taxon>Agaricales</taxon>
        <taxon>Agaricineae</taxon>
        <taxon>Hydnangiaceae</taxon>
        <taxon>Laccaria</taxon>
    </lineage>
</organism>
<dbReference type="UniPathway" id="UPA00196"/>
<evidence type="ECO:0000256" key="6">
    <source>
        <dbReference type="ARBA" id="ARBA00022692"/>
    </source>
</evidence>
<evidence type="ECO:0000256" key="8">
    <source>
        <dbReference type="ARBA" id="ARBA00022989"/>
    </source>
</evidence>
<protein>
    <recommendedName>
        <fullName evidence="4 11">Protein PBN1</fullName>
    </recommendedName>
</protein>
<proteinExistence type="inferred from homology"/>
<comment type="similarity">
    <text evidence="3 11">Belongs to the PIGX family.</text>
</comment>
<accession>A0A0C9Y7Q5</accession>
<comment type="function">
    <text evidence="11">Required for proper folding and/or the stability of a subset of proteins in the endoplasmic reticulum. Component of glycosylphosphatidylinositol-mannosyltransferase 1 which transfers the first of the 4 mannoses in the GPI-anchor precursors during GPI-anchor biosynthesis. Probably acts by stabilizing the mannosyltransferase GPI14.</text>
</comment>
<dbReference type="InterPro" id="IPR042322">
    <property type="entry name" value="Pbn1"/>
</dbReference>
<evidence type="ECO:0000313" key="12">
    <source>
        <dbReference type="EMBL" id="KIK10034.1"/>
    </source>
</evidence>
<evidence type="ECO:0000256" key="5">
    <source>
        <dbReference type="ARBA" id="ARBA00022502"/>
    </source>
</evidence>
<keyword evidence="13" id="KW-1185">Reference proteome</keyword>
<feature type="transmembrane region" description="Helical" evidence="11">
    <location>
        <begin position="209"/>
        <end position="230"/>
    </location>
</feature>
<reference evidence="12 13" key="1">
    <citation type="submission" date="2014-04" db="EMBL/GenBank/DDBJ databases">
        <authorList>
            <consortium name="DOE Joint Genome Institute"/>
            <person name="Kuo A."/>
            <person name="Kohler A."/>
            <person name="Nagy L.G."/>
            <person name="Floudas D."/>
            <person name="Copeland A."/>
            <person name="Barry K.W."/>
            <person name="Cichocki N."/>
            <person name="Veneault-Fourrey C."/>
            <person name="LaButti K."/>
            <person name="Lindquist E.A."/>
            <person name="Lipzen A."/>
            <person name="Lundell T."/>
            <person name="Morin E."/>
            <person name="Murat C."/>
            <person name="Sun H."/>
            <person name="Tunlid A."/>
            <person name="Henrissat B."/>
            <person name="Grigoriev I.V."/>
            <person name="Hibbett D.S."/>
            <person name="Martin F."/>
            <person name="Nordberg H.P."/>
            <person name="Cantor M.N."/>
            <person name="Hua S.X."/>
        </authorList>
    </citation>
    <scope>NUCLEOTIDE SEQUENCE [LARGE SCALE GENOMIC DNA]</scope>
    <source>
        <strain evidence="12 13">LaAM-08-1</strain>
    </source>
</reference>
<keyword evidence="7 11" id="KW-0256">Endoplasmic reticulum</keyword>
<evidence type="ECO:0000256" key="10">
    <source>
        <dbReference type="ARBA" id="ARBA00023180"/>
    </source>
</evidence>
<evidence type="ECO:0000256" key="11">
    <source>
        <dbReference type="RuleBase" id="RU366056"/>
    </source>
</evidence>
<dbReference type="HOGENOM" id="CLU_100668_0_0_1"/>
<dbReference type="GO" id="GO:0006506">
    <property type="term" value="P:GPI anchor biosynthetic process"/>
    <property type="evidence" value="ECO:0007669"/>
    <property type="project" value="UniProtKB-UniPathway"/>
</dbReference>
<evidence type="ECO:0000256" key="3">
    <source>
        <dbReference type="ARBA" id="ARBA00010345"/>
    </source>
</evidence>
<keyword evidence="6 11" id="KW-0812">Transmembrane</keyword>
<dbReference type="Pfam" id="PF08320">
    <property type="entry name" value="PIG-X"/>
    <property type="match status" value="1"/>
</dbReference>
<sequence length="254" mass="27850">MFGASLPNFTMPSPSITSHLHPAHGFHPSSITALTLLNHHQNCTIHLYYTLPPQIFVDPHELALRRASYAYRHWGSTELEKPAHALDRGEADTEVLIIFEDAKFLVGVDGTDTAQREAMIDVPMHLRYGRPSASGGYEEVQLRWPTAFLLCPSDLSSSDHLPSPLCPDLGLPTHVLNSLPPKRSCFSIHPLPSSGPNSNTILLPLGNTAHLAAVEIGTAAVILACFFWLVKVAWDTAGRLDAKRRSGKGNLKRE</sequence>
<reference evidence="13" key="2">
    <citation type="submission" date="2015-01" db="EMBL/GenBank/DDBJ databases">
        <title>Evolutionary Origins and Diversification of the Mycorrhizal Mutualists.</title>
        <authorList>
            <consortium name="DOE Joint Genome Institute"/>
            <consortium name="Mycorrhizal Genomics Consortium"/>
            <person name="Kohler A."/>
            <person name="Kuo A."/>
            <person name="Nagy L.G."/>
            <person name="Floudas D."/>
            <person name="Copeland A."/>
            <person name="Barry K.W."/>
            <person name="Cichocki N."/>
            <person name="Veneault-Fourrey C."/>
            <person name="LaButti K."/>
            <person name="Lindquist E.A."/>
            <person name="Lipzen A."/>
            <person name="Lundell T."/>
            <person name="Morin E."/>
            <person name="Murat C."/>
            <person name="Riley R."/>
            <person name="Ohm R."/>
            <person name="Sun H."/>
            <person name="Tunlid A."/>
            <person name="Henrissat B."/>
            <person name="Grigoriev I.V."/>
            <person name="Hibbett D.S."/>
            <person name="Martin F."/>
        </authorList>
    </citation>
    <scope>NUCLEOTIDE SEQUENCE [LARGE SCALE GENOMIC DNA]</scope>
    <source>
        <strain evidence="13">LaAM-08-1</strain>
    </source>
</reference>
<dbReference type="GO" id="GO:1990529">
    <property type="term" value="C:glycosylphosphatidylinositol-mannosyltransferase I complex"/>
    <property type="evidence" value="ECO:0007669"/>
    <property type="project" value="TreeGrafter"/>
</dbReference>
<keyword evidence="5 11" id="KW-0337">GPI-anchor biosynthesis</keyword>
<gene>
    <name evidence="12" type="ORF">K443DRAFT_670674</name>
</gene>
<keyword evidence="9 11" id="KW-0472">Membrane</keyword>
<dbReference type="SMART" id="SM00780">
    <property type="entry name" value="PIG-X"/>
    <property type="match status" value="1"/>
</dbReference>
<dbReference type="OrthoDB" id="5546453at2759"/>
<keyword evidence="10" id="KW-0325">Glycoprotein</keyword>
<comment type="pathway">
    <text evidence="2 11">Glycolipid biosynthesis; glycosylphosphatidylinositol-anchor biosynthesis.</text>
</comment>
<keyword evidence="8 11" id="KW-1133">Transmembrane helix</keyword>
<name>A0A0C9Y7Q5_9AGAR</name>
<dbReference type="GO" id="GO:0005789">
    <property type="term" value="C:endoplasmic reticulum membrane"/>
    <property type="evidence" value="ECO:0007669"/>
    <property type="project" value="UniProtKB-SubCell"/>
</dbReference>
<evidence type="ECO:0000313" key="13">
    <source>
        <dbReference type="Proteomes" id="UP000054477"/>
    </source>
</evidence>
<dbReference type="Proteomes" id="UP000054477">
    <property type="component" value="Unassembled WGS sequence"/>
</dbReference>
<evidence type="ECO:0000256" key="1">
    <source>
        <dbReference type="ARBA" id="ARBA00004643"/>
    </source>
</evidence>
<evidence type="ECO:0000256" key="9">
    <source>
        <dbReference type="ARBA" id="ARBA00023136"/>
    </source>
</evidence>
<comment type="subcellular location">
    <subcellularLocation>
        <location evidence="11">Endoplasmic reticulum membrane</location>
        <topology evidence="11">Single-pass membrane protein</topology>
    </subcellularLocation>
    <subcellularLocation>
        <location evidence="1">Endoplasmic reticulum membrane</location>
        <topology evidence="1">Single-pass type III membrane protein</topology>
    </subcellularLocation>
</comment>
<dbReference type="AlphaFoldDB" id="A0A0C9Y7Q5"/>
<evidence type="ECO:0000256" key="4">
    <source>
        <dbReference type="ARBA" id="ARBA00020410"/>
    </source>
</evidence>
<dbReference type="PANTHER" id="PTHR28533:SF1">
    <property type="entry name" value="PROTEIN PBN1"/>
    <property type="match status" value="1"/>
</dbReference>
<dbReference type="STRING" id="1095629.A0A0C9Y7Q5"/>
<dbReference type="EMBL" id="KN838536">
    <property type="protein sequence ID" value="KIK10034.1"/>
    <property type="molecule type" value="Genomic_DNA"/>
</dbReference>
<dbReference type="PANTHER" id="PTHR28533">
    <property type="entry name" value="PROTEIN PBN1"/>
    <property type="match status" value="1"/>
</dbReference>
<evidence type="ECO:0000256" key="7">
    <source>
        <dbReference type="ARBA" id="ARBA00022824"/>
    </source>
</evidence>
<evidence type="ECO:0000256" key="2">
    <source>
        <dbReference type="ARBA" id="ARBA00004687"/>
    </source>
</evidence>